<feature type="compositionally biased region" description="Polar residues" evidence="6">
    <location>
        <begin position="444"/>
        <end position="464"/>
    </location>
</feature>
<dbReference type="InterPro" id="IPR036770">
    <property type="entry name" value="Ankyrin_rpt-contain_sf"/>
</dbReference>
<feature type="repeat" description="ANK" evidence="4">
    <location>
        <begin position="188"/>
        <end position="220"/>
    </location>
</feature>
<evidence type="ECO:0000256" key="5">
    <source>
        <dbReference type="PROSITE-ProRule" id="PRU00192"/>
    </source>
</evidence>
<feature type="region of interest" description="Disordered" evidence="6">
    <location>
        <begin position="444"/>
        <end position="483"/>
    </location>
</feature>
<dbReference type="SMART" id="SM00326">
    <property type="entry name" value="SH3"/>
    <property type="match status" value="1"/>
</dbReference>
<dbReference type="Pfam" id="PF00023">
    <property type="entry name" value="Ank"/>
    <property type="match status" value="1"/>
</dbReference>
<name>A0A815VV09_9BILA</name>
<evidence type="ECO:0000256" key="2">
    <source>
        <dbReference type="ARBA" id="ARBA00022737"/>
    </source>
</evidence>
<feature type="region of interest" description="Disordered" evidence="6">
    <location>
        <begin position="387"/>
        <end position="420"/>
    </location>
</feature>
<evidence type="ECO:0008006" key="11">
    <source>
        <dbReference type="Google" id="ProtNLM"/>
    </source>
</evidence>
<dbReference type="InterPro" id="IPR001452">
    <property type="entry name" value="SH3_domain"/>
</dbReference>
<dbReference type="InterPro" id="IPR036028">
    <property type="entry name" value="SH3-like_dom_sf"/>
</dbReference>
<dbReference type="SMART" id="SM00454">
    <property type="entry name" value="SAM"/>
    <property type="match status" value="2"/>
</dbReference>
<dbReference type="InterPro" id="IPR001660">
    <property type="entry name" value="SAM"/>
</dbReference>
<feature type="compositionally biased region" description="Polar residues" evidence="6">
    <location>
        <begin position="801"/>
        <end position="856"/>
    </location>
</feature>
<dbReference type="PRINTS" id="PR01415">
    <property type="entry name" value="ANKYRIN"/>
</dbReference>
<dbReference type="CDD" id="cd09498">
    <property type="entry name" value="SAM_caskin1_2_repeat2"/>
    <property type="match status" value="1"/>
</dbReference>
<feature type="compositionally biased region" description="Low complexity" evidence="6">
    <location>
        <begin position="401"/>
        <end position="420"/>
    </location>
</feature>
<dbReference type="SUPFAM" id="SSF47769">
    <property type="entry name" value="SAM/Pointed domain"/>
    <property type="match status" value="2"/>
</dbReference>
<dbReference type="Gene3D" id="1.25.40.20">
    <property type="entry name" value="Ankyrin repeat-containing domain"/>
    <property type="match status" value="2"/>
</dbReference>
<comment type="caution">
    <text evidence="9">The sequence shown here is derived from an EMBL/GenBank/DDBJ whole genome shotgun (WGS) entry which is preliminary data.</text>
</comment>
<evidence type="ECO:0000256" key="6">
    <source>
        <dbReference type="SAM" id="MobiDB-lite"/>
    </source>
</evidence>
<evidence type="ECO:0000256" key="4">
    <source>
        <dbReference type="PROSITE-ProRule" id="PRU00023"/>
    </source>
</evidence>
<dbReference type="CDD" id="cd09497">
    <property type="entry name" value="SAM_caskin1_2_repeat1"/>
    <property type="match status" value="1"/>
</dbReference>
<dbReference type="SMART" id="SM00248">
    <property type="entry name" value="ANK"/>
    <property type="match status" value="6"/>
</dbReference>
<evidence type="ECO:0000313" key="10">
    <source>
        <dbReference type="Proteomes" id="UP000663834"/>
    </source>
</evidence>
<feature type="region of interest" description="Disordered" evidence="6">
    <location>
        <begin position="652"/>
        <end position="682"/>
    </location>
</feature>
<dbReference type="PANTHER" id="PTHR24174">
    <property type="entry name" value="ANKYRIN REPEAT AND STERILE ALPHA MOTIF DOMAIN-CONTAINING PROTEIN 1"/>
    <property type="match status" value="1"/>
</dbReference>
<dbReference type="AlphaFoldDB" id="A0A815VV09"/>
<feature type="domain" description="SAM" evidence="8">
    <location>
        <begin position="574"/>
        <end position="638"/>
    </location>
</feature>
<dbReference type="Proteomes" id="UP000663834">
    <property type="component" value="Unassembled WGS sequence"/>
</dbReference>
<dbReference type="PROSITE" id="PS50297">
    <property type="entry name" value="ANK_REP_REGION"/>
    <property type="match status" value="5"/>
</dbReference>
<dbReference type="FunFam" id="1.10.150.50:FF:000028">
    <property type="entry name" value="caskin-2 isoform X2"/>
    <property type="match status" value="1"/>
</dbReference>
<sequence>MDKSIKSMKRENELLDAVKSSHTSAVQRILVKCRSGKTNIVSPKKINLNFQDDNGMGSIHEAAVGGNVEILKLLIDNGANVNLKDNKGLRPLHYAAWQGRSEPVFILLRRGANVNEQSTSGDTPLHLACQYGHNEIVQLLLFHQADPTIVNRRILTSLDLACENGRFDVVSSLVQNSLCQRMILNNNEQNCALHLAARNGHTDIVRLLLLNGMDINRTTINDGTALHVACRNGRYETAKLLLECGIDVNLCNSYEQTAEEVVIKQKSGNDIKRLIKEFSDAVLVRAVRAYTDNHVGALNFSEGDCITVLERNSSGQWRGFILQEDLTTRMGYFPHTHVQLNNNIINGKEMRHTTSDDIHRTQQYNGDLSPVDSDSISRVSQADSGLVTTSSWSSRSRRDSPTSNSYRHSAASSIDSGRSSTALYDSPKTLALSSFMGVTTTISPLSSTNNSTIGDARSICSSESKSSDQDKTSYRSSNSSLDRLDESNTLNISTTIHTLLRNSVPENEIVVSWLREFSFENYAENFLSNGYDIQTIVRMTPEDLTAIGITHPSHRRKLKNEIARLHLPDGLPDRKPDTLNDWLSSLRLSQYLSLLNEQNYIQLSDIMDIAWEDLEDIGITRLGHQKRFMLGIKRLKDIKKGLFQANTNLSTQSPAVVSSPNNHRLPSTPSRQSNALDNRPNVPIRQTKSSLERCNSLENNSILPTQLSIRKPSIQISHLSPARITSNGDSSNYATLRKPPISPKISLNKQQQKLISNIVSPMANSSFRLPPPLSSTTNSTNTPANNELLSFSSRTRSLENINSNEQNPSSVLSQNNTNSSITNGNCSQYNQRSNKITNLESLGDDNLSSSTESTNGIPFANENVGTIKQRSPHTQNNNYLYNGSLDKMKRSLPIQFFEQSNTHLLKPSYPMTTAIYDNNERFIPTTIMSPNKPIRKNSALSPAQMNGRNKSLGTGDKRVQYIDIIKGDKQSKPVKNDTTHALSDIDSMLSDLNRELDQMLDYEPMSAAAQP</sequence>
<dbReference type="InterPro" id="IPR033635">
    <property type="entry name" value="ANKS1/Caskin"/>
</dbReference>
<feature type="region of interest" description="Disordered" evidence="6">
    <location>
        <begin position="801"/>
        <end position="860"/>
    </location>
</feature>
<dbReference type="EMBL" id="CAJNOW010008346">
    <property type="protein sequence ID" value="CAF1535224.1"/>
    <property type="molecule type" value="Genomic_DNA"/>
</dbReference>
<evidence type="ECO:0000256" key="1">
    <source>
        <dbReference type="ARBA" id="ARBA00022443"/>
    </source>
</evidence>
<accession>A0A815VV09</accession>
<keyword evidence="3 4" id="KW-0040">ANK repeat</keyword>
<dbReference type="SUPFAM" id="SSF50044">
    <property type="entry name" value="SH3-domain"/>
    <property type="match status" value="1"/>
</dbReference>
<protein>
    <recommendedName>
        <fullName evidence="11">Caskin-2</fullName>
    </recommendedName>
</protein>
<feature type="region of interest" description="Disordered" evidence="6">
    <location>
        <begin position="927"/>
        <end position="953"/>
    </location>
</feature>
<evidence type="ECO:0000256" key="3">
    <source>
        <dbReference type="ARBA" id="ARBA00023043"/>
    </source>
</evidence>
<feature type="domain" description="SH3" evidence="7">
    <location>
        <begin position="279"/>
        <end position="343"/>
    </location>
</feature>
<dbReference type="OrthoDB" id="6156898at2759"/>
<gene>
    <name evidence="9" type="ORF">KQP761_LOCUS16578</name>
</gene>
<dbReference type="PANTHER" id="PTHR24174:SF16">
    <property type="entry name" value="CASKIN-2"/>
    <property type="match status" value="1"/>
</dbReference>
<dbReference type="InterPro" id="IPR002110">
    <property type="entry name" value="Ankyrin_rpt"/>
</dbReference>
<feature type="domain" description="SAM" evidence="8">
    <location>
        <begin position="505"/>
        <end position="568"/>
    </location>
</feature>
<feature type="region of interest" description="Disordered" evidence="6">
    <location>
        <begin position="766"/>
        <end position="787"/>
    </location>
</feature>
<proteinExistence type="predicted"/>
<dbReference type="Gene3D" id="2.30.30.40">
    <property type="entry name" value="SH3 Domains"/>
    <property type="match status" value="1"/>
</dbReference>
<feature type="repeat" description="ANK" evidence="4">
    <location>
        <begin position="221"/>
        <end position="253"/>
    </location>
</feature>
<feature type="compositionally biased region" description="Polar residues" evidence="6">
    <location>
        <begin position="938"/>
        <end position="952"/>
    </location>
</feature>
<feature type="compositionally biased region" description="Polar residues" evidence="6">
    <location>
        <begin position="652"/>
        <end position="676"/>
    </location>
</feature>
<dbReference type="Pfam" id="PF12796">
    <property type="entry name" value="Ank_2"/>
    <property type="match status" value="2"/>
</dbReference>
<feature type="repeat" description="ANK" evidence="4">
    <location>
        <begin position="120"/>
        <end position="152"/>
    </location>
</feature>
<dbReference type="PROSITE" id="PS50088">
    <property type="entry name" value="ANK_REPEAT"/>
    <property type="match status" value="5"/>
</dbReference>
<keyword evidence="1 5" id="KW-0728">SH3 domain</keyword>
<feature type="compositionally biased region" description="Polar residues" evidence="6">
    <location>
        <begin position="474"/>
        <end position="483"/>
    </location>
</feature>
<feature type="repeat" description="ANK" evidence="4">
    <location>
        <begin position="54"/>
        <end position="86"/>
    </location>
</feature>
<reference evidence="9" key="1">
    <citation type="submission" date="2021-02" db="EMBL/GenBank/DDBJ databases">
        <authorList>
            <person name="Nowell W R."/>
        </authorList>
    </citation>
    <scope>NUCLEOTIDE SEQUENCE</scope>
</reference>
<dbReference type="InterPro" id="IPR035497">
    <property type="entry name" value="Caskin1/2_SAM_1"/>
</dbReference>
<dbReference type="SUPFAM" id="SSF48403">
    <property type="entry name" value="Ankyrin repeat"/>
    <property type="match status" value="1"/>
</dbReference>
<keyword evidence="2" id="KW-0677">Repeat</keyword>
<dbReference type="PROSITE" id="PS50002">
    <property type="entry name" value="SH3"/>
    <property type="match status" value="1"/>
</dbReference>
<organism evidence="9 10">
    <name type="scientific">Rotaria magnacalcarata</name>
    <dbReference type="NCBI Taxonomy" id="392030"/>
    <lineage>
        <taxon>Eukaryota</taxon>
        <taxon>Metazoa</taxon>
        <taxon>Spiralia</taxon>
        <taxon>Gnathifera</taxon>
        <taxon>Rotifera</taxon>
        <taxon>Eurotatoria</taxon>
        <taxon>Bdelloidea</taxon>
        <taxon>Philodinida</taxon>
        <taxon>Philodinidae</taxon>
        <taxon>Rotaria</taxon>
    </lineage>
</organism>
<feature type="compositionally biased region" description="Low complexity" evidence="6">
    <location>
        <begin position="774"/>
        <end position="786"/>
    </location>
</feature>
<dbReference type="InterPro" id="IPR013761">
    <property type="entry name" value="SAM/pointed_sf"/>
</dbReference>
<feature type="repeat" description="ANK" evidence="4">
    <location>
        <begin position="87"/>
        <end position="119"/>
    </location>
</feature>
<evidence type="ECO:0000259" key="8">
    <source>
        <dbReference type="PROSITE" id="PS50105"/>
    </source>
</evidence>
<dbReference type="PROSITE" id="PS50105">
    <property type="entry name" value="SAM_DOMAIN"/>
    <property type="match status" value="2"/>
</dbReference>
<dbReference type="InterPro" id="IPR035498">
    <property type="entry name" value="Caskin1/2_SAM_2"/>
</dbReference>
<evidence type="ECO:0000259" key="7">
    <source>
        <dbReference type="PROSITE" id="PS50002"/>
    </source>
</evidence>
<dbReference type="Pfam" id="PF00536">
    <property type="entry name" value="SAM_1"/>
    <property type="match status" value="2"/>
</dbReference>
<evidence type="ECO:0000313" key="9">
    <source>
        <dbReference type="EMBL" id="CAF1535224.1"/>
    </source>
</evidence>
<dbReference type="Gene3D" id="1.10.150.50">
    <property type="entry name" value="Transcription Factor, Ets-1"/>
    <property type="match status" value="2"/>
</dbReference>